<dbReference type="Pfam" id="PF01458">
    <property type="entry name" value="SUFBD_core"/>
    <property type="match status" value="1"/>
</dbReference>
<evidence type="ECO:0000259" key="2">
    <source>
        <dbReference type="Pfam" id="PF01458"/>
    </source>
</evidence>
<keyword evidence="5" id="KW-1185">Reference proteome</keyword>
<comment type="caution">
    <text evidence="4">The sequence shown here is derived from an EMBL/GenBank/DDBJ whole genome shotgun (WGS) entry which is preliminary data.</text>
</comment>
<dbReference type="InterPro" id="IPR011542">
    <property type="entry name" value="SUF_FeS_clus_asmbl_SufD"/>
</dbReference>
<dbReference type="SUPFAM" id="SSF101960">
    <property type="entry name" value="Stabilizer of iron transporter SufD"/>
    <property type="match status" value="1"/>
</dbReference>
<sequence length="435" mass="48396">MSTELKTLQYDTNDIVSFSKELNEPEWLTDFRTHAYELVQTLPLPRTEKTRIIGWNFTDFNYKTRGTEVSSLNDLPSEAAKVVGAEDQYAAILVQHNGHKAYVSISKELQDKGVIITDLQTAIIEHGDLVKKYYFKAGKVDKHRLSALNAAILNSGTFVYIPKNVVIEKPLQTVYFQDAENFGLINHSILVADQGSALTYVENYVSDHENIEGVANLLTEVYVEDNAQVKFGAVDYFSKDVTVYVNRQGQVGRYGQLEWAFGQMNDGNTVSENVTELVGEGAVSHTKAVSIGRGDQKQNFDNYIVHIGTNTESNILIHGVQKDQAQAIFNGRTKIEHGASKSNGDQTQRVLMLSEGARGDANPILLIDEDDVMAGHAASVGRIDPVQLYYLMSRGISRSEAERLIIHGFLEPVVEQLQIESVKAQLTAAIERKVR</sequence>
<dbReference type="InterPro" id="IPR037284">
    <property type="entry name" value="SUF_FeS_clus_asmbl_SufBD_sf"/>
</dbReference>
<dbReference type="InterPro" id="IPR055346">
    <property type="entry name" value="Fe-S_cluster_assembly_SufBD"/>
</dbReference>
<proteinExistence type="inferred from homology"/>
<protein>
    <submittedName>
        <fullName evidence="4">Fe-S cluster assembly protein SufD</fullName>
    </submittedName>
</protein>
<organism evidence="4 5">
    <name type="scientific">Terrilactibacillus laevilacticus</name>
    <dbReference type="NCBI Taxonomy" id="1380157"/>
    <lineage>
        <taxon>Bacteria</taxon>
        <taxon>Bacillati</taxon>
        <taxon>Bacillota</taxon>
        <taxon>Bacilli</taxon>
        <taxon>Bacillales</taxon>
        <taxon>Bacillaceae</taxon>
        <taxon>Terrilactibacillus</taxon>
    </lineage>
</organism>
<dbReference type="EMBL" id="JBHUMR010000014">
    <property type="protein sequence ID" value="MFD2617890.1"/>
    <property type="molecule type" value="Genomic_DNA"/>
</dbReference>
<dbReference type="InterPro" id="IPR045595">
    <property type="entry name" value="SufBD_N"/>
</dbReference>
<dbReference type="NCBIfam" id="TIGR01981">
    <property type="entry name" value="sufD"/>
    <property type="match status" value="1"/>
</dbReference>
<evidence type="ECO:0000259" key="3">
    <source>
        <dbReference type="Pfam" id="PF19295"/>
    </source>
</evidence>
<dbReference type="Pfam" id="PF19295">
    <property type="entry name" value="SufBD_N"/>
    <property type="match status" value="1"/>
</dbReference>
<feature type="domain" description="SUF system FeS cluster assembly SufBD core" evidence="2">
    <location>
        <begin position="177"/>
        <end position="409"/>
    </location>
</feature>
<dbReference type="PANTHER" id="PTHR30508">
    <property type="entry name" value="FES CLUSTER ASSEMBLY PROTEIN SUF"/>
    <property type="match status" value="1"/>
</dbReference>
<dbReference type="PANTHER" id="PTHR30508:SF1">
    <property type="entry name" value="UPF0051 PROTEIN ABCI8, CHLOROPLASTIC-RELATED"/>
    <property type="match status" value="1"/>
</dbReference>
<feature type="domain" description="SUF system FeS cluster assembly SufBD N-terminal" evidence="3">
    <location>
        <begin position="107"/>
        <end position="172"/>
    </location>
</feature>
<dbReference type="Proteomes" id="UP001597458">
    <property type="component" value="Unassembled WGS sequence"/>
</dbReference>
<evidence type="ECO:0000313" key="5">
    <source>
        <dbReference type="Proteomes" id="UP001597458"/>
    </source>
</evidence>
<comment type="similarity">
    <text evidence="1">Belongs to the iron-sulfur cluster assembly SufBD family.</text>
</comment>
<evidence type="ECO:0000256" key="1">
    <source>
        <dbReference type="ARBA" id="ARBA00043967"/>
    </source>
</evidence>
<gene>
    <name evidence="4" type="primary">sufD</name>
    <name evidence="4" type="ORF">ACFSTF_11285</name>
</gene>
<dbReference type="RefSeq" id="WP_141190372.1">
    <property type="nucleotide sequence ID" value="NZ_JBHUMR010000014.1"/>
</dbReference>
<evidence type="ECO:0000313" key="4">
    <source>
        <dbReference type="EMBL" id="MFD2617890.1"/>
    </source>
</evidence>
<name>A0ABW5PSJ7_9BACI</name>
<reference evidence="5" key="1">
    <citation type="journal article" date="2019" name="Int. J. Syst. Evol. Microbiol.">
        <title>The Global Catalogue of Microorganisms (GCM) 10K type strain sequencing project: providing services to taxonomists for standard genome sequencing and annotation.</title>
        <authorList>
            <consortium name="The Broad Institute Genomics Platform"/>
            <consortium name="The Broad Institute Genome Sequencing Center for Infectious Disease"/>
            <person name="Wu L."/>
            <person name="Ma J."/>
        </authorList>
    </citation>
    <scope>NUCLEOTIDE SEQUENCE [LARGE SCALE GENOMIC DNA]</scope>
    <source>
        <strain evidence="5">TISTR 2241</strain>
    </source>
</reference>
<accession>A0ABW5PSJ7</accession>
<dbReference type="InterPro" id="IPR000825">
    <property type="entry name" value="SUF_FeS_clus_asmbl_SufBD_core"/>
</dbReference>